<comment type="caution">
    <text evidence="1">The sequence shown here is derived from an EMBL/GenBank/DDBJ whole genome shotgun (WGS) entry which is preliminary data.</text>
</comment>
<dbReference type="RefSeq" id="WP_133968458.1">
    <property type="nucleotide sequence ID" value="NZ_SORL01000010.1"/>
</dbReference>
<dbReference type="Gene3D" id="3.80.10.10">
    <property type="entry name" value="Ribonuclease Inhibitor"/>
    <property type="match status" value="2"/>
</dbReference>
<dbReference type="Proteomes" id="UP000294824">
    <property type="component" value="Unassembled WGS sequence"/>
</dbReference>
<accession>A0A4R8M6K2</accession>
<dbReference type="EMBL" id="SORL01000010">
    <property type="protein sequence ID" value="TDY61009.1"/>
    <property type="molecule type" value="Genomic_DNA"/>
</dbReference>
<name>A0A4R8M6K2_9FLAO</name>
<evidence type="ECO:0000313" key="2">
    <source>
        <dbReference type="Proteomes" id="UP000294824"/>
    </source>
</evidence>
<dbReference type="AlphaFoldDB" id="A0A4R8M6K2"/>
<dbReference type="InterPro" id="IPR032675">
    <property type="entry name" value="LRR_dom_sf"/>
</dbReference>
<keyword evidence="2" id="KW-1185">Reference proteome</keyword>
<protein>
    <submittedName>
        <fullName evidence="1">Uncharacterized protein</fullName>
    </submittedName>
</protein>
<organism evidence="1 2">
    <name type="scientific">Algibacter lectus</name>
    <dbReference type="NCBI Taxonomy" id="221126"/>
    <lineage>
        <taxon>Bacteria</taxon>
        <taxon>Pseudomonadati</taxon>
        <taxon>Bacteroidota</taxon>
        <taxon>Flavobacteriia</taxon>
        <taxon>Flavobacteriales</taxon>
        <taxon>Flavobacteriaceae</taxon>
        <taxon>Algibacter</taxon>
    </lineage>
</organism>
<sequence length="315" mass="36373">MAINYYDDRVQVSHKLNKNESNEVNEFLHNNPDKALRLYWFEDTKELSFVSEIPNAKNISIDYSKLDNIDFLSALPNIEKLDISEMTGNLDVNAIKNFKNLKILNLSLNKATKQTDLSILNNGIALEEFYFSGKFKKNSLNLNTLKNIKVLAPQLSTINFKELSDLNQLKEIRLFNQKIGSLDGIEKFTSVENLMINGVKMENQDNLSPIFKLPKLTILNLSYVKFIKDFTFIKSSHNLKCLYLWTLNGLESYKGIEKLTSLQKLSHCGEHKNPNDINFDNIENLKNLMELEIKVGRVNEMNKRKIEKLIKNICC</sequence>
<evidence type="ECO:0000313" key="1">
    <source>
        <dbReference type="EMBL" id="TDY61009.1"/>
    </source>
</evidence>
<gene>
    <name evidence="1" type="ORF">DFQ06_3018</name>
</gene>
<proteinExistence type="predicted"/>
<dbReference type="SUPFAM" id="SSF52058">
    <property type="entry name" value="L domain-like"/>
    <property type="match status" value="1"/>
</dbReference>
<reference evidence="1 2" key="1">
    <citation type="submission" date="2019-03" db="EMBL/GenBank/DDBJ databases">
        <title>Genomic Encyclopedia of Type Strains, Phase III (KMG-III): the genomes of soil and plant-associated and newly described type strains.</title>
        <authorList>
            <person name="Whitman W."/>
        </authorList>
    </citation>
    <scope>NUCLEOTIDE SEQUENCE [LARGE SCALE GENOMIC DNA]</scope>
    <source>
        <strain evidence="1 2">CECT 8301</strain>
    </source>
</reference>